<evidence type="ECO:0000259" key="2">
    <source>
        <dbReference type="Pfam" id="PF08327"/>
    </source>
</evidence>
<dbReference type="InterPro" id="IPR023393">
    <property type="entry name" value="START-like_dom_sf"/>
</dbReference>
<dbReference type="InterPro" id="IPR013538">
    <property type="entry name" value="ASHA1/2-like_C"/>
</dbReference>
<name>A0ABV6ZSD7_9HYPH</name>
<feature type="domain" description="Activator of Hsp90 ATPase homologue 1/2-like C-terminal" evidence="2">
    <location>
        <begin position="12"/>
        <end position="131"/>
    </location>
</feature>
<dbReference type="Pfam" id="PF08327">
    <property type="entry name" value="AHSA1"/>
    <property type="match status" value="1"/>
</dbReference>
<dbReference type="Proteomes" id="UP001595190">
    <property type="component" value="Unassembled WGS sequence"/>
</dbReference>
<comment type="similarity">
    <text evidence="1">Belongs to the AHA1 family.</text>
</comment>
<dbReference type="Gene3D" id="3.30.530.20">
    <property type="match status" value="1"/>
</dbReference>
<evidence type="ECO:0000313" key="4">
    <source>
        <dbReference type="Proteomes" id="UP001595190"/>
    </source>
</evidence>
<accession>A0ABV6ZSD7</accession>
<dbReference type="EMBL" id="JBHGPK010000074">
    <property type="protein sequence ID" value="MFC2255094.1"/>
    <property type="molecule type" value="Genomic_DNA"/>
</dbReference>
<sequence>MVTLKHAIKIAAPRAAIYRALTDIDAMRGWHLGTVDGAVAPGEVLTLAPKPDTHFSWRTEALEADSAVVQTAIEGTGSTIGKKLMFKLSDLDDGRCLVELTDGEWSESDPHLPFCNTHWGEALHNLKSYVEKA</sequence>
<comment type="caution">
    <text evidence="3">The sequence shown here is derived from an EMBL/GenBank/DDBJ whole genome shotgun (WGS) entry which is preliminary data.</text>
</comment>
<dbReference type="RefSeq" id="WP_394315665.1">
    <property type="nucleotide sequence ID" value="NZ_JBHGPK010000074.1"/>
</dbReference>
<reference evidence="3 4" key="1">
    <citation type="submission" date="2024-09" db="EMBL/GenBank/DDBJ databases">
        <title>Description of Labrys sedimenti sp. nov., isolated from a diclofenac-degrading enrichment culture, and genome-based reclassification of Labrys portucalensis as a later heterotypic synonym of Labrys neptuniae.</title>
        <authorList>
            <person name="Tancsics A."/>
            <person name="Csepanyi A."/>
        </authorList>
    </citation>
    <scope>NUCLEOTIDE SEQUENCE [LARGE SCALE GENOMIC DNA]</scope>
    <source>
        <strain evidence="3 4">LMG 23412</strain>
    </source>
</reference>
<organism evidence="3 4">
    <name type="scientific">Labrys neptuniae</name>
    <dbReference type="NCBI Taxonomy" id="376174"/>
    <lineage>
        <taxon>Bacteria</taxon>
        <taxon>Pseudomonadati</taxon>
        <taxon>Pseudomonadota</taxon>
        <taxon>Alphaproteobacteria</taxon>
        <taxon>Hyphomicrobiales</taxon>
        <taxon>Xanthobacteraceae</taxon>
        <taxon>Labrys</taxon>
    </lineage>
</organism>
<evidence type="ECO:0000313" key="3">
    <source>
        <dbReference type="EMBL" id="MFC2255094.1"/>
    </source>
</evidence>
<dbReference type="SUPFAM" id="SSF55961">
    <property type="entry name" value="Bet v1-like"/>
    <property type="match status" value="1"/>
</dbReference>
<evidence type="ECO:0000256" key="1">
    <source>
        <dbReference type="ARBA" id="ARBA00006817"/>
    </source>
</evidence>
<proteinExistence type="inferred from homology"/>
<dbReference type="CDD" id="cd07814">
    <property type="entry name" value="SRPBCC_CalC_Aha1-like"/>
    <property type="match status" value="1"/>
</dbReference>
<protein>
    <submittedName>
        <fullName evidence="3">SRPBCC domain-containing protein</fullName>
    </submittedName>
</protein>
<gene>
    <name evidence="3" type="ORF">ACETRX_36505</name>
</gene>